<dbReference type="EMBL" id="PIOC01000023">
    <property type="protein sequence ID" value="RDW16980.1"/>
    <property type="molecule type" value="Genomic_DNA"/>
</dbReference>
<keyword evidence="2" id="KW-0067">ATP-binding</keyword>
<keyword evidence="2" id="KW-0347">Helicase</keyword>
<organism evidence="2 3">
    <name type="scientific">Oceanobacillus arenosus</name>
    <dbReference type="NCBI Taxonomy" id="1229153"/>
    <lineage>
        <taxon>Bacteria</taxon>
        <taxon>Bacillati</taxon>
        <taxon>Bacillota</taxon>
        <taxon>Bacilli</taxon>
        <taxon>Bacillales</taxon>
        <taxon>Bacillaceae</taxon>
        <taxon>Oceanobacillus</taxon>
    </lineage>
</organism>
<keyword evidence="3" id="KW-1185">Reference proteome</keyword>
<dbReference type="RefSeq" id="WP_115774210.1">
    <property type="nucleotide sequence ID" value="NZ_PIOC01000023.1"/>
</dbReference>
<evidence type="ECO:0000313" key="2">
    <source>
        <dbReference type="EMBL" id="RDW16980.1"/>
    </source>
</evidence>
<dbReference type="Proteomes" id="UP000257143">
    <property type="component" value="Unassembled WGS sequence"/>
</dbReference>
<dbReference type="GO" id="GO:0004386">
    <property type="term" value="F:helicase activity"/>
    <property type="evidence" value="ECO:0007669"/>
    <property type="project" value="UniProtKB-KW"/>
</dbReference>
<protein>
    <submittedName>
        <fullName evidence="2">Replicative DNA helicase</fullName>
    </submittedName>
</protein>
<evidence type="ECO:0000256" key="1">
    <source>
        <dbReference type="SAM" id="Coils"/>
    </source>
</evidence>
<keyword evidence="1" id="KW-0175">Coiled coil</keyword>
<gene>
    <name evidence="2" type="ORF">CWR48_15355</name>
</gene>
<evidence type="ECO:0000313" key="3">
    <source>
        <dbReference type="Proteomes" id="UP000257143"/>
    </source>
</evidence>
<accession>A0A3D8PLM2</accession>
<sequence>MDTINIAELTSGYRDRIRRLALMDPLVELSRKHKVDKQEKALDMLGLGMLTLLFFFERRLSREYKTGVKHLAAFLRNISKETYIIEEEDAETLARTIIQTFRPTTGVKRSYSFYNWEKNTEELIEYSILKDNDFDLKTNTQYYTLDEDGLELIFATKEFYSEFQISINQLLLRQQIQKGEFQGALRQIREMEIDVDTLKERMEKVKLEILRSIVSEETFERYKKLLEDTYLRLEREDEEFKALKTFITETSDVLYTDDTRQKEKKSYHLIIQITKELEKVHYDHSRLLELTADLKNTALATAQESLYYTGIQSFNFDKDIVSTILAKPLPPEAMKAILHPFLKVEENRFWSPMTVLAEQNITEEQEERADASFIEAKQQEEDHTYRKWLADKYLLIMQLFIVAYRSGNGATLQAFMEYLQEEDATLLAKRYFYSFWILLHQRSPISYGQTVEDEEKTLLGEALRLLGEKQLVIKETKEVLHYHERYSIQNMMIRLEEDADELS</sequence>
<dbReference type="AlphaFoldDB" id="A0A3D8PLM2"/>
<comment type="caution">
    <text evidence="2">The sequence shown here is derived from an EMBL/GenBank/DDBJ whole genome shotgun (WGS) entry which is preliminary data.</text>
</comment>
<name>A0A3D8PLM2_9BACI</name>
<feature type="coiled-coil region" evidence="1">
    <location>
        <begin position="181"/>
        <end position="208"/>
    </location>
</feature>
<proteinExistence type="predicted"/>
<dbReference type="OrthoDB" id="1685048at2"/>
<keyword evidence="2" id="KW-0378">Hydrolase</keyword>
<keyword evidence="2" id="KW-0547">Nucleotide-binding</keyword>
<reference evidence="3" key="1">
    <citation type="submission" date="2017-11" db="EMBL/GenBank/DDBJ databases">
        <authorList>
            <person name="Zhu W."/>
        </authorList>
    </citation>
    <scope>NUCLEOTIDE SEQUENCE [LARGE SCALE GENOMIC DNA]</scope>
    <source>
        <strain evidence="3">CAU 1183</strain>
    </source>
</reference>